<reference evidence="2" key="1">
    <citation type="submission" date="2006-06" db="EMBL/GenBank/DDBJ databases">
        <title>Complete sequence of Trichodesmium erythraeum IMS101.</title>
        <authorList>
            <consortium name="US DOE Joint Genome Institute"/>
            <person name="Copeland A."/>
            <person name="Lucas S."/>
            <person name="Lapidus A."/>
            <person name="Barry K."/>
            <person name="Detter J.C."/>
            <person name="Glavina del Rio T."/>
            <person name="Hammon N."/>
            <person name="Israni S."/>
            <person name="Dalin E."/>
            <person name="Tice H."/>
            <person name="Pitluck S."/>
            <person name="Kiss H."/>
            <person name="Munk A.C."/>
            <person name="Brettin T."/>
            <person name="Bruce D."/>
            <person name="Han C."/>
            <person name="Tapia R."/>
            <person name="Gilna P."/>
            <person name="Schmutz J."/>
            <person name="Larimer F."/>
            <person name="Land M."/>
            <person name="Hauser L."/>
            <person name="Kyrpides N."/>
            <person name="Kim E."/>
            <person name="Richardson P."/>
        </authorList>
    </citation>
    <scope>NUCLEOTIDE SEQUENCE [LARGE SCALE GENOMIC DNA]</scope>
    <source>
        <strain evidence="2">IMS101</strain>
    </source>
</reference>
<proteinExistence type="predicted"/>
<dbReference type="EMBL" id="CP000393">
    <property type="protein sequence ID" value="ABG51900.1"/>
    <property type="molecule type" value="Genomic_DNA"/>
</dbReference>
<dbReference type="KEGG" id="ter:Tery_2712"/>
<sequence length="302" mass="34076">MKKVLSDIKPYLRWIILGATLFFLVKTLKDNWEQVLQIRISDSGWISLGTAFLITIMAHVWSGWVWFWIIKEFNQLVNFPWAIRVYLLTNIAKYLPGNIWHFYGRITEVKKVGVPIEIAILSVLIEPLLMAAAALIVALVGSTQESFFLQLFCFFSVICIIHPRILNPIIKCLVKIKLKFKKIDLEPDNELVLERYPIKPFVGEVCFVLLRGSGFLLTILAFNSIEFNQILLIFSAFSFAWLLGLVVPGAPGGVGVFEATALALLEQKFAPGIVLSAVAFYRLISVLAETFAAGLAWLKQKI</sequence>
<dbReference type="AlphaFoldDB" id="Q111C4"/>
<name>Q111C4_TRIEI</name>
<feature type="transmembrane region" description="Helical" evidence="1">
    <location>
        <begin position="118"/>
        <end position="140"/>
    </location>
</feature>
<feature type="transmembrane region" description="Helical" evidence="1">
    <location>
        <begin position="201"/>
        <end position="223"/>
    </location>
</feature>
<feature type="transmembrane region" description="Helical" evidence="1">
    <location>
        <begin position="230"/>
        <end position="250"/>
    </location>
</feature>
<protein>
    <submittedName>
        <fullName evidence="2">Uncharacterized protein</fullName>
    </submittedName>
</protein>
<keyword evidence="1" id="KW-0812">Transmembrane</keyword>
<gene>
    <name evidence="2" type="ordered locus">Tery_2712</name>
</gene>
<organism evidence="2">
    <name type="scientific">Trichodesmium erythraeum (strain IMS101)</name>
    <dbReference type="NCBI Taxonomy" id="203124"/>
    <lineage>
        <taxon>Bacteria</taxon>
        <taxon>Bacillati</taxon>
        <taxon>Cyanobacteriota</taxon>
        <taxon>Cyanophyceae</taxon>
        <taxon>Oscillatoriophycideae</taxon>
        <taxon>Oscillatoriales</taxon>
        <taxon>Microcoleaceae</taxon>
        <taxon>Trichodesmium</taxon>
    </lineage>
</organism>
<evidence type="ECO:0000313" key="2">
    <source>
        <dbReference type="EMBL" id="ABG51900.1"/>
    </source>
</evidence>
<evidence type="ECO:0000256" key="1">
    <source>
        <dbReference type="SAM" id="Phobius"/>
    </source>
</evidence>
<dbReference type="HOGENOM" id="CLU_051659_0_0_3"/>
<feature type="transmembrane region" description="Helical" evidence="1">
    <location>
        <begin position="270"/>
        <end position="298"/>
    </location>
</feature>
<keyword evidence="1" id="KW-1133">Transmembrane helix</keyword>
<feature type="transmembrane region" description="Helical" evidence="1">
    <location>
        <begin position="48"/>
        <end position="69"/>
    </location>
</feature>
<dbReference type="RefSeq" id="WP_011612262.1">
    <property type="nucleotide sequence ID" value="NC_008312.1"/>
</dbReference>
<feature type="transmembrane region" description="Helical" evidence="1">
    <location>
        <begin position="147"/>
        <end position="165"/>
    </location>
</feature>
<accession>Q111C4</accession>
<dbReference type="OrthoDB" id="2542372at2"/>
<keyword evidence="1" id="KW-0472">Membrane</keyword>
<feature type="transmembrane region" description="Helical" evidence="1">
    <location>
        <begin position="12"/>
        <end position="28"/>
    </location>
</feature>
<dbReference type="eggNOG" id="COG0392">
    <property type="taxonomic scope" value="Bacteria"/>
</dbReference>
<dbReference type="STRING" id="203124.Tery_2712"/>